<comment type="caution">
    <text evidence="1">The sequence shown here is derived from an EMBL/GenBank/DDBJ whole genome shotgun (WGS) entry which is preliminary data.</text>
</comment>
<proteinExistence type="predicted"/>
<dbReference type="Proteomes" id="UP000538292">
    <property type="component" value="Unassembled WGS sequence"/>
</dbReference>
<name>A0A7W1XU29_9BACL</name>
<dbReference type="EMBL" id="JACEOL010000042">
    <property type="protein sequence ID" value="MBA4603208.1"/>
    <property type="molecule type" value="Genomic_DNA"/>
</dbReference>
<protein>
    <submittedName>
        <fullName evidence="1">Uncharacterized protein</fullName>
    </submittedName>
</protein>
<evidence type="ECO:0000313" key="2">
    <source>
        <dbReference type="Proteomes" id="UP000538292"/>
    </source>
</evidence>
<dbReference type="AlphaFoldDB" id="A0A7W1XU29"/>
<gene>
    <name evidence="1" type="ORF">H2C83_12940</name>
</gene>
<evidence type="ECO:0000313" key="1">
    <source>
        <dbReference type="EMBL" id="MBA4603208.1"/>
    </source>
</evidence>
<reference evidence="1 2" key="1">
    <citation type="submission" date="2020-07" db="EMBL/GenBank/DDBJ databases">
        <title>Thermoactinomyces phylogeny.</title>
        <authorList>
            <person name="Dunlap C."/>
        </authorList>
    </citation>
    <scope>NUCLEOTIDE SEQUENCE [LARGE SCALE GENOMIC DNA]</scope>
    <source>
        <strain evidence="1 2">AMNI-1</strain>
    </source>
</reference>
<keyword evidence="2" id="KW-1185">Reference proteome</keyword>
<organism evidence="1 2">
    <name type="scientific">Thermoactinomyces mirandus</name>
    <dbReference type="NCBI Taxonomy" id="2756294"/>
    <lineage>
        <taxon>Bacteria</taxon>
        <taxon>Bacillati</taxon>
        <taxon>Bacillota</taxon>
        <taxon>Bacilli</taxon>
        <taxon>Bacillales</taxon>
        <taxon>Thermoactinomycetaceae</taxon>
        <taxon>Thermoactinomyces</taxon>
    </lineage>
</organism>
<dbReference type="RefSeq" id="WP_181741511.1">
    <property type="nucleotide sequence ID" value="NZ_JACEOL010000042.1"/>
</dbReference>
<sequence>MAQILYWDDWQIRRNEQIRIKALYLFPWSQLEKIKQDFIDPFTNYWSATRKIMLLELVYRIVYEAYVAGMIERKKAGKTRYPVIFKPAGQAGRKNKGSTAGIRIESTSCPYFQLILSKAAPLDIMIRNREKICQQLIDQLVQEFSVFRWLDEWNVESVIILLQELSRTWFQKGWAEYN</sequence>
<accession>A0A7W1XU29</accession>